<protein>
    <recommendedName>
        <fullName evidence="3">DNA polymerase III subunit delta</fullName>
    </recommendedName>
</protein>
<dbReference type="Proteomes" id="UP001500730">
    <property type="component" value="Unassembled WGS sequence"/>
</dbReference>
<proteinExistence type="predicted"/>
<sequence length="69" mass="7243">MSVERRWAPVGQATKEISRMGKQLDGRPPLQRALDAAAGLRAGSWESVEALALLAIEAGARGLSESAAL</sequence>
<name>A0ABN3L3K6_9MICO</name>
<keyword evidence="2" id="KW-1185">Reference proteome</keyword>
<evidence type="ECO:0000313" key="2">
    <source>
        <dbReference type="Proteomes" id="UP001500730"/>
    </source>
</evidence>
<dbReference type="EMBL" id="BAAARE010000005">
    <property type="protein sequence ID" value="GAA2477172.1"/>
    <property type="molecule type" value="Genomic_DNA"/>
</dbReference>
<reference evidence="1 2" key="1">
    <citation type="journal article" date="2019" name="Int. J. Syst. Evol. Microbiol.">
        <title>The Global Catalogue of Microorganisms (GCM) 10K type strain sequencing project: providing services to taxonomists for standard genome sequencing and annotation.</title>
        <authorList>
            <consortium name="The Broad Institute Genomics Platform"/>
            <consortium name="The Broad Institute Genome Sequencing Center for Infectious Disease"/>
            <person name="Wu L."/>
            <person name="Ma J."/>
        </authorList>
    </citation>
    <scope>NUCLEOTIDE SEQUENCE [LARGE SCALE GENOMIC DNA]</scope>
    <source>
        <strain evidence="1 2">JCM 16259</strain>
    </source>
</reference>
<dbReference type="RefSeq" id="WP_344254028.1">
    <property type="nucleotide sequence ID" value="NZ_BAAARE010000005.1"/>
</dbReference>
<evidence type="ECO:0000313" key="1">
    <source>
        <dbReference type="EMBL" id="GAA2477172.1"/>
    </source>
</evidence>
<organism evidence="1 2">
    <name type="scientific">Terrabacter carboxydivorans</name>
    <dbReference type="NCBI Taxonomy" id="619730"/>
    <lineage>
        <taxon>Bacteria</taxon>
        <taxon>Bacillati</taxon>
        <taxon>Actinomycetota</taxon>
        <taxon>Actinomycetes</taxon>
        <taxon>Micrococcales</taxon>
        <taxon>Intrasporangiaceae</taxon>
        <taxon>Terrabacter</taxon>
    </lineage>
</organism>
<evidence type="ECO:0008006" key="3">
    <source>
        <dbReference type="Google" id="ProtNLM"/>
    </source>
</evidence>
<accession>A0ABN3L3K6</accession>
<gene>
    <name evidence="1" type="ORF">GCM10009858_13250</name>
</gene>
<comment type="caution">
    <text evidence="1">The sequence shown here is derived from an EMBL/GenBank/DDBJ whole genome shotgun (WGS) entry which is preliminary data.</text>
</comment>